<dbReference type="InterPro" id="IPR051313">
    <property type="entry name" value="Bact_iron-sidero_bind"/>
</dbReference>
<protein>
    <submittedName>
        <fullName evidence="6">ABC transporter substrate-binding protein</fullName>
    </submittedName>
</protein>
<dbReference type="PROSITE" id="PS50983">
    <property type="entry name" value="FE_B12_PBP"/>
    <property type="match status" value="1"/>
</dbReference>
<comment type="caution">
    <text evidence="6">The sequence shown here is derived from an EMBL/GenBank/DDBJ whole genome shotgun (WGS) entry which is preliminary data.</text>
</comment>
<comment type="subcellular location">
    <subcellularLocation>
        <location evidence="1">Cell envelope</location>
    </subcellularLocation>
</comment>
<evidence type="ECO:0000313" key="6">
    <source>
        <dbReference type="EMBL" id="NCJ06834.1"/>
    </source>
</evidence>
<organism evidence="6 7">
    <name type="scientific">Petrachloros mirabilis ULC683</name>
    <dbReference type="NCBI Taxonomy" id="2781853"/>
    <lineage>
        <taxon>Bacteria</taxon>
        <taxon>Bacillati</taxon>
        <taxon>Cyanobacteriota</taxon>
        <taxon>Cyanophyceae</taxon>
        <taxon>Synechococcales</taxon>
        <taxon>Petrachlorosaceae</taxon>
        <taxon>Petrachloros</taxon>
        <taxon>Petrachloros mirabilis</taxon>
    </lineage>
</organism>
<evidence type="ECO:0000256" key="2">
    <source>
        <dbReference type="ARBA" id="ARBA00008814"/>
    </source>
</evidence>
<dbReference type="AlphaFoldDB" id="A0A8K2A840"/>
<keyword evidence="3" id="KW-0813">Transport</keyword>
<dbReference type="PANTHER" id="PTHR30532:SF25">
    <property type="entry name" value="IRON(III) DICITRATE-BINDING PERIPLASMIC PROTEIN"/>
    <property type="match status" value="1"/>
</dbReference>
<dbReference type="CDD" id="cd01146">
    <property type="entry name" value="FhuD"/>
    <property type="match status" value="1"/>
</dbReference>
<dbReference type="Pfam" id="PF01497">
    <property type="entry name" value="Peripla_BP_2"/>
    <property type="match status" value="1"/>
</dbReference>
<keyword evidence="4" id="KW-0732">Signal</keyword>
<dbReference type="SUPFAM" id="SSF53807">
    <property type="entry name" value="Helical backbone' metal receptor"/>
    <property type="match status" value="1"/>
</dbReference>
<keyword evidence="7" id="KW-1185">Reference proteome</keyword>
<comment type="similarity">
    <text evidence="2">Belongs to the bacterial solute-binding protein 8 family.</text>
</comment>
<dbReference type="RefSeq" id="WP_161825310.1">
    <property type="nucleotide sequence ID" value="NZ_WVIC01000017.1"/>
</dbReference>
<evidence type="ECO:0000256" key="3">
    <source>
        <dbReference type="ARBA" id="ARBA00022448"/>
    </source>
</evidence>
<evidence type="ECO:0000313" key="7">
    <source>
        <dbReference type="Proteomes" id="UP000607397"/>
    </source>
</evidence>
<dbReference type="GO" id="GO:0030288">
    <property type="term" value="C:outer membrane-bounded periplasmic space"/>
    <property type="evidence" value="ECO:0007669"/>
    <property type="project" value="TreeGrafter"/>
</dbReference>
<name>A0A8K2A840_9CYAN</name>
<proteinExistence type="inferred from homology"/>
<gene>
    <name evidence="6" type="ORF">GS597_09995</name>
</gene>
<evidence type="ECO:0000259" key="5">
    <source>
        <dbReference type="PROSITE" id="PS50983"/>
    </source>
</evidence>
<dbReference type="EMBL" id="WVIC01000017">
    <property type="protein sequence ID" value="NCJ06834.1"/>
    <property type="molecule type" value="Genomic_DNA"/>
</dbReference>
<sequence length="330" mass="36497">MIDKIHHVIKGCFLSVLALILIVACSGKSPHNITAQDHISPSSVTRIVEHTMGKTIVPASPQRIVTINPLFLGNALALGIKPTGSTGWQLDDSSNLSAYEAYLQRLPGEFTYLGLVTQPSLEKILSVKPDLIVGFDSSKPIYGQLSQIAPTLLFSWSGTAQSWKETLLAFGEAIGKSQEANEALEAYYQRTQEFKQNMGEKAAQTQVSLIELDSNNTISLIPKDVFAGSILEDAGLSRPSSQNWTRGYQIISLEQLPQIDGDVIFIRTSGDNDQERAQLVKQLQSHVLWSQLNAVRQGKVYQIDPYYWFNSSIIDANLVLDDLSKYILEE</sequence>
<reference evidence="6" key="1">
    <citation type="submission" date="2019-12" db="EMBL/GenBank/DDBJ databases">
        <title>High-Quality draft genome sequences of three cyanobacteria isolated from the limestone walls of the Old Cathedral of Coimbra.</title>
        <authorList>
            <person name="Tiago I."/>
            <person name="Soares F."/>
            <person name="Portugal A."/>
        </authorList>
    </citation>
    <scope>NUCLEOTIDE SEQUENCE [LARGE SCALE GENOMIC DNA]</scope>
    <source>
        <strain evidence="6">C</strain>
    </source>
</reference>
<dbReference type="PROSITE" id="PS51257">
    <property type="entry name" value="PROKAR_LIPOPROTEIN"/>
    <property type="match status" value="1"/>
</dbReference>
<feature type="domain" description="Fe/B12 periplasmic-binding" evidence="5">
    <location>
        <begin position="63"/>
        <end position="330"/>
    </location>
</feature>
<dbReference type="GO" id="GO:1901678">
    <property type="term" value="P:iron coordination entity transport"/>
    <property type="evidence" value="ECO:0007669"/>
    <property type="project" value="UniProtKB-ARBA"/>
</dbReference>
<dbReference type="InterPro" id="IPR002491">
    <property type="entry name" value="ABC_transptr_periplasmic_BD"/>
</dbReference>
<evidence type="ECO:0000256" key="4">
    <source>
        <dbReference type="ARBA" id="ARBA00022729"/>
    </source>
</evidence>
<dbReference type="Gene3D" id="3.40.50.1980">
    <property type="entry name" value="Nitrogenase molybdenum iron protein domain"/>
    <property type="match status" value="2"/>
</dbReference>
<dbReference type="Proteomes" id="UP000607397">
    <property type="component" value="Unassembled WGS sequence"/>
</dbReference>
<evidence type="ECO:0000256" key="1">
    <source>
        <dbReference type="ARBA" id="ARBA00004196"/>
    </source>
</evidence>
<accession>A0A8K2A840</accession>
<dbReference type="PANTHER" id="PTHR30532">
    <property type="entry name" value="IRON III DICITRATE-BINDING PERIPLASMIC PROTEIN"/>
    <property type="match status" value="1"/>
</dbReference>